<dbReference type="Pfam" id="PF00389">
    <property type="entry name" value="2-Hacid_dh"/>
    <property type="match status" value="1"/>
</dbReference>
<evidence type="ECO:0000313" key="6">
    <source>
        <dbReference type="EMBL" id="GIG81203.1"/>
    </source>
</evidence>
<dbReference type="Pfam" id="PF02826">
    <property type="entry name" value="2-Hacid_dh_C"/>
    <property type="match status" value="1"/>
</dbReference>
<dbReference type="GO" id="GO:0030267">
    <property type="term" value="F:glyoxylate reductase (NADPH) activity"/>
    <property type="evidence" value="ECO:0007669"/>
    <property type="project" value="TreeGrafter"/>
</dbReference>
<name>A0A8J3PUB5_9ACTN</name>
<dbReference type="InterPro" id="IPR029753">
    <property type="entry name" value="D-isomer_DH_CS"/>
</dbReference>
<feature type="domain" description="D-isomer specific 2-hydroxyacid dehydrogenase catalytic" evidence="4">
    <location>
        <begin position="57"/>
        <end position="327"/>
    </location>
</feature>
<evidence type="ECO:0000256" key="1">
    <source>
        <dbReference type="ARBA" id="ARBA00005854"/>
    </source>
</evidence>
<dbReference type="InterPro" id="IPR050223">
    <property type="entry name" value="D-isomer_2-hydroxyacid_DH"/>
</dbReference>
<dbReference type="InterPro" id="IPR006140">
    <property type="entry name" value="D-isomer_DH_NAD-bd"/>
</dbReference>
<dbReference type="GO" id="GO:0051287">
    <property type="term" value="F:NAD binding"/>
    <property type="evidence" value="ECO:0007669"/>
    <property type="project" value="InterPro"/>
</dbReference>
<accession>A0A8J3PUB5</accession>
<reference evidence="6 7" key="1">
    <citation type="submission" date="2021-01" db="EMBL/GenBank/DDBJ databases">
        <title>Whole genome shotgun sequence of Planotetraspora kaengkrachanensis NBRC 104272.</title>
        <authorList>
            <person name="Komaki H."/>
            <person name="Tamura T."/>
        </authorList>
    </citation>
    <scope>NUCLEOTIDE SEQUENCE [LARGE SCALE GENOMIC DNA]</scope>
    <source>
        <strain evidence="6 7">NBRC 104272</strain>
    </source>
</reference>
<keyword evidence="2 3" id="KW-0560">Oxidoreductase</keyword>
<dbReference type="InterPro" id="IPR036291">
    <property type="entry name" value="NAD(P)-bd_dom_sf"/>
</dbReference>
<keyword evidence="7" id="KW-1185">Reference proteome</keyword>
<feature type="domain" description="D-isomer specific 2-hydroxyacid dehydrogenase NAD-binding" evidence="5">
    <location>
        <begin position="127"/>
        <end position="300"/>
    </location>
</feature>
<dbReference type="EMBL" id="BONV01000018">
    <property type="protein sequence ID" value="GIG81203.1"/>
    <property type="molecule type" value="Genomic_DNA"/>
</dbReference>
<dbReference type="GO" id="GO:0016618">
    <property type="term" value="F:hydroxypyruvate reductase [NAD(P)H] activity"/>
    <property type="evidence" value="ECO:0007669"/>
    <property type="project" value="TreeGrafter"/>
</dbReference>
<evidence type="ECO:0000259" key="5">
    <source>
        <dbReference type="Pfam" id="PF02826"/>
    </source>
</evidence>
<comment type="similarity">
    <text evidence="1 3">Belongs to the D-isomer specific 2-hydroxyacid dehydrogenase family.</text>
</comment>
<sequence>MGPDIVAIVAVGHDLGRPRALVLAELPERARASLREIAHIVEESEGVARPVRGFSGEDLADLIVASESTILVVSGDEVTAPVLDLPLTVVACVGTAEGVDLRLAERRGIPVLWAPERDADAVAELTIGLLFAVTRNIAAADREIRSGEVFRGGVSPGHRLRGRRMAGCTFGIVGLGRVGRAVRWRAEGLGMRVIATDPFVPEATHDLRDLLREADVVSLHVPVTEETRTFIGPTEFALMKEGAVYLNTSTAAVNDLTALVDALRWGHLGGAGLDHFEREWLEPGHPITHLRNVVLTPHLGEATDETELSQAELLVDDIARLLRGESPMYARWPAMD</sequence>
<organism evidence="6 7">
    <name type="scientific">Planotetraspora kaengkrachanensis</name>
    <dbReference type="NCBI Taxonomy" id="575193"/>
    <lineage>
        <taxon>Bacteria</taxon>
        <taxon>Bacillati</taxon>
        <taxon>Actinomycetota</taxon>
        <taxon>Actinomycetes</taxon>
        <taxon>Streptosporangiales</taxon>
        <taxon>Streptosporangiaceae</taxon>
        <taxon>Planotetraspora</taxon>
    </lineage>
</organism>
<dbReference type="AlphaFoldDB" id="A0A8J3PUB5"/>
<dbReference type="Proteomes" id="UP000630097">
    <property type="component" value="Unassembled WGS sequence"/>
</dbReference>
<evidence type="ECO:0000256" key="2">
    <source>
        <dbReference type="ARBA" id="ARBA00023002"/>
    </source>
</evidence>
<protein>
    <submittedName>
        <fullName evidence="6">D-3-phosphoglycerate dehydrogenase</fullName>
    </submittedName>
</protein>
<proteinExistence type="inferred from homology"/>
<dbReference type="PANTHER" id="PTHR10996">
    <property type="entry name" value="2-HYDROXYACID DEHYDROGENASE-RELATED"/>
    <property type="match status" value="1"/>
</dbReference>
<dbReference type="InterPro" id="IPR006139">
    <property type="entry name" value="D-isomer_2_OHA_DH_cat_dom"/>
</dbReference>
<dbReference type="Gene3D" id="3.40.50.720">
    <property type="entry name" value="NAD(P)-binding Rossmann-like Domain"/>
    <property type="match status" value="2"/>
</dbReference>
<evidence type="ECO:0000313" key="7">
    <source>
        <dbReference type="Proteomes" id="UP000630097"/>
    </source>
</evidence>
<dbReference type="PANTHER" id="PTHR10996:SF283">
    <property type="entry name" value="GLYOXYLATE_HYDROXYPYRUVATE REDUCTASE B"/>
    <property type="match status" value="1"/>
</dbReference>
<evidence type="ECO:0000259" key="4">
    <source>
        <dbReference type="Pfam" id="PF00389"/>
    </source>
</evidence>
<dbReference type="SUPFAM" id="SSF52283">
    <property type="entry name" value="Formate/glycerate dehydrogenase catalytic domain-like"/>
    <property type="match status" value="1"/>
</dbReference>
<dbReference type="PROSITE" id="PS00670">
    <property type="entry name" value="D_2_HYDROXYACID_DH_2"/>
    <property type="match status" value="1"/>
</dbReference>
<dbReference type="SUPFAM" id="SSF51735">
    <property type="entry name" value="NAD(P)-binding Rossmann-fold domains"/>
    <property type="match status" value="1"/>
</dbReference>
<comment type="caution">
    <text evidence="6">The sequence shown here is derived from an EMBL/GenBank/DDBJ whole genome shotgun (WGS) entry which is preliminary data.</text>
</comment>
<dbReference type="GO" id="GO:0005829">
    <property type="term" value="C:cytosol"/>
    <property type="evidence" value="ECO:0007669"/>
    <property type="project" value="TreeGrafter"/>
</dbReference>
<evidence type="ECO:0000256" key="3">
    <source>
        <dbReference type="RuleBase" id="RU003719"/>
    </source>
</evidence>
<gene>
    <name evidence="6" type="primary">serA2</name>
    <name evidence="6" type="ORF">Pka01_43300</name>
</gene>